<evidence type="ECO:0000256" key="5">
    <source>
        <dbReference type="ARBA" id="ARBA00022741"/>
    </source>
</evidence>
<keyword evidence="3" id="KW-0597">Phosphoprotein</keyword>
<evidence type="ECO:0000256" key="4">
    <source>
        <dbReference type="ARBA" id="ARBA00022679"/>
    </source>
</evidence>
<dbReference type="EC" id="2.7.13.3" evidence="2"/>
<evidence type="ECO:0000256" key="3">
    <source>
        <dbReference type="ARBA" id="ARBA00022553"/>
    </source>
</evidence>
<dbReference type="InterPro" id="IPR022066">
    <property type="entry name" value="PdtaS_GAF"/>
</dbReference>
<dbReference type="Proteomes" id="UP000199652">
    <property type="component" value="Unassembled WGS sequence"/>
</dbReference>
<dbReference type="Pfam" id="PF12282">
    <property type="entry name" value="GAF_PdtaS"/>
    <property type="match status" value="1"/>
</dbReference>
<dbReference type="Pfam" id="PF07568">
    <property type="entry name" value="HisKA_2"/>
    <property type="match status" value="1"/>
</dbReference>
<comment type="catalytic activity">
    <reaction evidence="1">
        <text>ATP + protein L-histidine = ADP + protein N-phospho-L-histidine.</text>
        <dbReference type="EC" id="2.7.13.3"/>
    </reaction>
</comment>
<evidence type="ECO:0000256" key="1">
    <source>
        <dbReference type="ARBA" id="ARBA00000085"/>
    </source>
</evidence>
<dbReference type="STRING" id="1528.SAMN04488579_12012"/>
<evidence type="ECO:0000313" key="10">
    <source>
        <dbReference type="EMBL" id="SDY20604.1"/>
    </source>
</evidence>
<accession>A0A1H3I0N2</accession>
<dbReference type="OrthoDB" id="9767435at2"/>
<evidence type="ECO:0000256" key="8">
    <source>
        <dbReference type="ARBA" id="ARBA00023012"/>
    </source>
</evidence>
<dbReference type="Gene3D" id="3.30.565.10">
    <property type="entry name" value="Histidine kinase-like ATPase, C-terminal domain"/>
    <property type="match status" value="1"/>
</dbReference>
<dbReference type="SUPFAM" id="SSF55874">
    <property type="entry name" value="ATPase domain of HSP90 chaperone/DNA topoisomerase II/histidine kinase"/>
    <property type="match status" value="1"/>
</dbReference>
<dbReference type="Pfam" id="PF02518">
    <property type="entry name" value="HATPase_c"/>
    <property type="match status" value="1"/>
</dbReference>
<keyword evidence="6 10" id="KW-0418">Kinase</keyword>
<dbReference type="AlphaFoldDB" id="A0A1H3I0N2"/>
<dbReference type="SMART" id="SM00387">
    <property type="entry name" value="HATPase_c"/>
    <property type="match status" value="1"/>
</dbReference>
<dbReference type="PANTHER" id="PTHR41523:SF8">
    <property type="entry name" value="ETHYLENE RESPONSE SENSOR PROTEIN"/>
    <property type="match status" value="1"/>
</dbReference>
<dbReference type="InterPro" id="IPR011102">
    <property type="entry name" value="Sig_transdc_His_kinase_HWE"/>
</dbReference>
<keyword evidence="5" id="KW-0547">Nucleotide-binding</keyword>
<dbReference type="InterPro" id="IPR003594">
    <property type="entry name" value="HATPase_dom"/>
</dbReference>
<evidence type="ECO:0000313" key="11">
    <source>
        <dbReference type="Proteomes" id="UP000199652"/>
    </source>
</evidence>
<dbReference type="GO" id="GO:0000160">
    <property type="term" value="P:phosphorelay signal transduction system"/>
    <property type="evidence" value="ECO:0007669"/>
    <property type="project" value="UniProtKB-KW"/>
</dbReference>
<evidence type="ECO:0000259" key="9">
    <source>
        <dbReference type="PROSITE" id="PS50109"/>
    </source>
</evidence>
<evidence type="ECO:0000256" key="6">
    <source>
        <dbReference type="ARBA" id="ARBA00022777"/>
    </source>
</evidence>
<keyword evidence="7" id="KW-0067">ATP-binding</keyword>
<gene>
    <name evidence="10" type="ORF">SAMN04488579_12012</name>
</gene>
<dbReference type="PROSITE" id="PS50109">
    <property type="entry name" value="HIS_KIN"/>
    <property type="match status" value="1"/>
</dbReference>
<keyword evidence="8" id="KW-0902">Two-component regulatory system</keyword>
<dbReference type="PANTHER" id="PTHR41523">
    <property type="entry name" value="TWO-COMPONENT SYSTEM SENSOR PROTEIN"/>
    <property type="match status" value="1"/>
</dbReference>
<keyword evidence="11" id="KW-1185">Reference proteome</keyword>
<protein>
    <recommendedName>
        <fullName evidence="2">histidine kinase</fullName>
        <ecNumber evidence="2">2.7.13.3</ecNumber>
    </recommendedName>
</protein>
<name>A0A1H3I0N2_EUBBA</name>
<dbReference type="Gene3D" id="3.30.450.280">
    <property type="entry name" value="GAF domain"/>
    <property type="match status" value="1"/>
</dbReference>
<dbReference type="InterPro" id="IPR005467">
    <property type="entry name" value="His_kinase_dom"/>
</dbReference>
<reference evidence="11" key="1">
    <citation type="submission" date="2016-10" db="EMBL/GenBank/DDBJ databases">
        <authorList>
            <person name="Varghese N."/>
            <person name="Submissions S."/>
        </authorList>
    </citation>
    <scope>NUCLEOTIDE SEQUENCE [LARGE SCALE GENOMIC DNA]</scope>
    <source>
        <strain evidence="11">VPI 5359</strain>
    </source>
</reference>
<organism evidence="10 11">
    <name type="scientific">Eubacterium barkeri</name>
    <name type="common">Clostridium barkeri</name>
    <dbReference type="NCBI Taxonomy" id="1528"/>
    <lineage>
        <taxon>Bacteria</taxon>
        <taxon>Bacillati</taxon>
        <taxon>Bacillota</taxon>
        <taxon>Clostridia</taxon>
        <taxon>Eubacteriales</taxon>
        <taxon>Eubacteriaceae</taxon>
        <taxon>Eubacterium</taxon>
    </lineage>
</organism>
<dbReference type="GO" id="GO:0004673">
    <property type="term" value="F:protein histidine kinase activity"/>
    <property type="evidence" value="ECO:0007669"/>
    <property type="project" value="UniProtKB-EC"/>
</dbReference>
<evidence type="ECO:0000256" key="2">
    <source>
        <dbReference type="ARBA" id="ARBA00012438"/>
    </source>
</evidence>
<proteinExistence type="predicted"/>
<dbReference type="RefSeq" id="WP_090246372.1">
    <property type="nucleotide sequence ID" value="NZ_FNOU01000020.1"/>
</dbReference>
<dbReference type="InterPro" id="IPR036890">
    <property type="entry name" value="HATPase_C_sf"/>
</dbReference>
<evidence type="ECO:0000256" key="7">
    <source>
        <dbReference type="ARBA" id="ARBA00022840"/>
    </source>
</evidence>
<dbReference type="GO" id="GO:0005524">
    <property type="term" value="F:ATP binding"/>
    <property type="evidence" value="ECO:0007669"/>
    <property type="project" value="UniProtKB-KW"/>
</dbReference>
<dbReference type="SMART" id="SM00911">
    <property type="entry name" value="HWE_HK"/>
    <property type="match status" value="1"/>
</dbReference>
<dbReference type="InterPro" id="IPR011495">
    <property type="entry name" value="Sig_transdc_His_kin_sub2_dim/P"/>
</dbReference>
<dbReference type="Gene3D" id="3.30.450.20">
    <property type="entry name" value="PAS domain"/>
    <property type="match status" value="1"/>
</dbReference>
<sequence length="470" mass="52815">METARSLCQLHTDLTEQEILTIEAMTAILQPIANMEDADIFIDCISRSGDALVVAEAKPLGSFSSYENSVLGMSAREDNEPAVARTFRLGIPTKHMKAMTQEGRCVIQSVEPIFNDSKVIGVLIREQAMGELKGLETEPFTMDGLYPDVFIEDDKQWWLAEYLEEGLILVDRNGIVRFCNKCASTLYKELGYVGDIVGQSYKNVRLVSMDCGHLPGTLANKETELANHFFNIRHVSSGKGDDSFAVIIRDITRERKQEQELILKSVAIKEIHHRVKNNLQTIASLLRLQSRRSENEETRENLEKSMYRILSIARTHELLAKNGIDQVKVMAVISNIRDNLMRICDPSLELQVDLEGDDFYISSDIATTIALVINEIAQNSLKYAFVDRERGSISIEITQGRLYSSIEVADDGCGFDIEKVKKESLGLSIVKSLVRDKLHGTLKLESDDRGTRIAFEFSTQMHDVQNNCAV</sequence>
<keyword evidence="4" id="KW-0808">Transferase</keyword>
<dbReference type="EMBL" id="FNOU01000020">
    <property type="protein sequence ID" value="SDY20604.1"/>
    <property type="molecule type" value="Genomic_DNA"/>
</dbReference>
<dbReference type="InterPro" id="IPR038424">
    <property type="entry name" value="H_kinase_PdtaS_GAF_sf"/>
</dbReference>
<feature type="domain" description="Histidine kinase" evidence="9">
    <location>
        <begin position="270"/>
        <end position="461"/>
    </location>
</feature>